<gene>
    <name evidence="1" type="ORF">FEF34_00595</name>
</gene>
<dbReference type="Gene3D" id="2.130.10.10">
    <property type="entry name" value="YVTN repeat-like/Quinoprotein amine dehydrogenase"/>
    <property type="match status" value="1"/>
</dbReference>
<protein>
    <submittedName>
        <fullName evidence="1">Uncharacterized protein</fullName>
    </submittedName>
</protein>
<dbReference type="SUPFAM" id="SSF50998">
    <property type="entry name" value="Quinoprotein alcohol dehydrogenase-like"/>
    <property type="match status" value="1"/>
</dbReference>
<evidence type="ECO:0000313" key="2">
    <source>
        <dbReference type="Proteomes" id="UP000305921"/>
    </source>
</evidence>
<evidence type="ECO:0000313" key="1">
    <source>
        <dbReference type="EMBL" id="TLQ41973.1"/>
    </source>
</evidence>
<proteinExistence type="predicted"/>
<dbReference type="Proteomes" id="UP000305921">
    <property type="component" value="Unassembled WGS sequence"/>
</dbReference>
<keyword evidence="2" id="KW-1185">Reference proteome</keyword>
<dbReference type="InterPro" id="IPR015943">
    <property type="entry name" value="WD40/YVTN_repeat-like_dom_sf"/>
</dbReference>
<comment type="caution">
    <text evidence="1">The sequence shown here is derived from an EMBL/GenBank/DDBJ whole genome shotgun (WGS) entry which is preliminary data.</text>
</comment>
<dbReference type="RefSeq" id="WP_138051385.1">
    <property type="nucleotide sequence ID" value="NZ_VAWE01000001.1"/>
</dbReference>
<dbReference type="EMBL" id="VAWE01000001">
    <property type="protein sequence ID" value="TLQ41973.1"/>
    <property type="molecule type" value="Genomic_DNA"/>
</dbReference>
<organism evidence="1 2">
    <name type="scientific">Streptomyces marianii</name>
    <dbReference type="NCBI Taxonomy" id="1817406"/>
    <lineage>
        <taxon>Bacteria</taxon>
        <taxon>Bacillati</taxon>
        <taxon>Actinomycetota</taxon>
        <taxon>Actinomycetes</taxon>
        <taxon>Kitasatosporales</taxon>
        <taxon>Streptomycetaceae</taxon>
        <taxon>Streptomyces</taxon>
    </lineage>
</organism>
<dbReference type="InterPro" id="IPR011047">
    <property type="entry name" value="Quinoprotein_ADH-like_sf"/>
</dbReference>
<dbReference type="OrthoDB" id="4349880at2"/>
<reference evidence="1 2" key="1">
    <citation type="submission" date="2019-05" db="EMBL/GenBank/DDBJ databases">
        <title>Streptomyces marianii sp. nov., a novel marine actinomycete from southern coast of India.</title>
        <authorList>
            <person name="Iniyan A.M."/>
            <person name="Wink J."/>
            <person name="Ramprasad E."/>
            <person name="Ramana C.V."/>
            <person name="Bunk B."/>
            <person name="Sproer C."/>
            <person name="Joseph F.-J.R.S."/>
            <person name="Vincent S.G.P."/>
        </authorList>
    </citation>
    <scope>NUCLEOTIDE SEQUENCE [LARGE SCALE GENOMIC DNA]</scope>
    <source>
        <strain evidence="1 2">ICN19</strain>
    </source>
</reference>
<sequence length="739" mass="80678">MPLRIPQEDLQWITTHCGPEVVESLLRQAQDTGWSDLHLRRPVWTSPGTSYNGAVLFVALVAPPPQQLVVKVICAGLPGTEAAAHTEALKAAEQFTRQHLVDQPHPSLDLPDGRTVMFQEVAGDSLTDVFPAGALPHEERKPVIEAVVRGLLSDWNKDVLKDAGLEQTTVSEFLRRELNDVWRRGGSLQAFGQELRVLDPAPPWLYSDGMRLPNPYLLVEGGHSALTDPVITILRGLGHGDLHLDNVLVPREEKLVQPQAYRLIDLCTFSVSADLGRDVATLLLSALVPHVDHQQELPPDQRHALIRFIVDPDAAHRARIVPEAADLVATIRLAAREAMRGWGDPWERQFLLSLMATALRFTTYTKISEAGRTWFARLAAHAGGEVLARSGGKGAEARLSPLEPGRDSFSMAAGFGRVGPAAREWAAEFVPDEVPRRRLWDTRTGAPDELAVVGFGPDDTVVAIDGKGGVRRWTASGDELPGTTGRAPRLRLGHQSLVASLTHTVLVARPKQLEITHFPQGGRAIPRPPVPLGNGEHFLVTSGGDVFATHDRHQLTVRDFEDGTPIETLSCPPSMMASAVSIDASVIAMASSREVHIYRRGQEPLRRSVANSLSFLPRFMRKTTPDPGLQLAVSPSGSHVGCVTFEEVVVWRTSDGGEMYSRKLTKREGREALGAKGMRLICTETGTLFWLRRGRLSIPTMDGGTQLEQSGTGADVALSRDGRLIALLSTDGRLEVRAH</sequence>
<name>A0A5R9E1T7_9ACTN</name>
<dbReference type="AlphaFoldDB" id="A0A5R9E1T7"/>
<accession>A0A5R9E1T7</accession>